<reference evidence="1 2" key="1">
    <citation type="journal article" date="2013" name="Genome Announc.">
        <title>Complete Genome Sequence of Glaciecola psychrophila Strain 170T.</title>
        <authorList>
            <person name="Yin J."/>
            <person name="Chen J."/>
            <person name="Liu G."/>
            <person name="Yu Y."/>
            <person name="Song L."/>
            <person name="Wang X."/>
            <person name="Qu X."/>
        </authorList>
    </citation>
    <scope>NUCLEOTIDE SEQUENCE [LARGE SCALE GENOMIC DNA]</scope>
    <source>
        <strain evidence="1 2">170</strain>
    </source>
</reference>
<evidence type="ECO:0000313" key="1">
    <source>
        <dbReference type="EMBL" id="AGH45660.1"/>
    </source>
</evidence>
<sequence>MSAIVANKRKKVNKSESDFYSIKILNIDLPLKMTNLLFVHSQNQ</sequence>
<dbReference type="Proteomes" id="UP000011864">
    <property type="component" value="Chromosome"/>
</dbReference>
<dbReference type="HOGENOM" id="CLU_3219752_0_0_6"/>
<proteinExistence type="predicted"/>
<dbReference type="KEGG" id="gps:C427_3552"/>
<gene>
    <name evidence="1" type="ORF">C427_3552</name>
</gene>
<dbReference type="EMBL" id="CP003837">
    <property type="protein sequence ID" value="AGH45660.1"/>
    <property type="molecule type" value="Genomic_DNA"/>
</dbReference>
<protein>
    <submittedName>
        <fullName evidence="1">Uncharacterized protein</fullName>
    </submittedName>
</protein>
<name>K7AQ53_9ALTE</name>
<dbReference type="AlphaFoldDB" id="K7AQ53"/>
<organism evidence="1 2">
    <name type="scientific">Paraglaciecola psychrophila 170</name>
    <dbReference type="NCBI Taxonomy" id="1129794"/>
    <lineage>
        <taxon>Bacteria</taxon>
        <taxon>Pseudomonadati</taxon>
        <taxon>Pseudomonadota</taxon>
        <taxon>Gammaproteobacteria</taxon>
        <taxon>Alteromonadales</taxon>
        <taxon>Alteromonadaceae</taxon>
        <taxon>Paraglaciecola</taxon>
    </lineage>
</organism>
<accession>K7AQ53</accession>
<keyword evidence="2" id="KW-1185">Reference proteome</keyword>
<evidence type="ECO:0000313" key="2">
    <source>
        <dbReference type="Proteomes" id="UP000011864"/>
    </source>
</evidence>